<keyword evidence="10" id="KW-1185">Reference proteome</keyword>
<comment type="similarity">
    <text evidence="7">Belongs to the binding-protein-dependent transport system permease family.</text>
</comment>
<dbReference type="Gene3D" id="1.10.3720.10">
    <property type="entry name" value="MetI-like"/>
    <property type="match status" value="1"/>
</dbReference>
<dbReference type="InterPro" id="IPR051393">
    <property type="entry name" value="ABC_transporter_permease"/>
</dbReference>
<feature type="transmembrane region" description="Helical" evidence="7">
    <location>
        <begin position="16"/>
        <end position="38"/>
    </location>
</feature>
<comment type="subcellular location">
    <subcellularLocation>
        <location evidence="1 7">Cell membrane</location>
        <topology evidence="1 7">Multi-pass membrane protein</topology>
    </subcellularLocation>
</comment>
<evidence type="ECO:0000256" key="3">
    <source>
        <dbReference type="ARBA" id="ARBA00022475"/>
    </source>
</evidence>
<feature type="transmembrane region" description="Helical" evidence="7">
    <location>
        <begin position="77"/>
        <end position="98"/>
    </location>
</feature>
<evidence type="ECO:0000256" key="6">
    <source>
        <dbReference type="ARBA" id="ARBA00023136"/>
    </source>
</evidence>
<protein>
    <submittedName>
        <fullName evidence="9">Sugar ABC transporter permease</fullName>
    </submittedName>
</protein>
<keyword evidence="5 7" id="KW-1133">Transmembrane helix</keyword>
<dbReference type="InterPro" id="IPR035906">
    <property type="entry name" value="MetI-like_sf"/>
</dbReference>
<evidence type="ECO:0000256" key="5">
    <source>
        <dbReference type="ARBA" id="ARBA00022989"/>
    </source>
</evidence>
<dbReference type="Pfam" id="PF00528">
    <property type="entry name" value="BPD_transp_1"/>
    <property type="match status" value="1"/>
</dbReference>
<dbReference type="PROSITE" id="PS50928">
    <property type="entry name" value="ABC_TM1"/>
    <property type="match status" value="1"/>
</dbReference>
<accession>A0A4Q9DCS8</accession>
<dbReference type="GO" id="GO:0055085">
    <property type="term" value="P:transmembrane transport"/>
    <property type="evidence" value="ECO:0007669"/>
    <property type="project" value="InterPro"/>
</dbReference>
<dbReference type="AlphaFoldDB" id="A0A4Q9DCS8"/>
<sequence length="295" mass="33339">MMKRNGYKMGETVEGYLYLLPVIAWIGVFMAFPMYYIIYLSFFKWNLVEPNKTFIGIQNFIQMFTDNVFLSSLAHTVYFTIGNVALTMIVAMLIAILMNQKIPGITAVRGFFYSPVVVSVIAAAMIWGFLFDSQFGPLTQIVNAFGLPSPKWLDDPNWAMNSIIMMSIWKHMGYYAVIYLAALQGISSDYYEAASLDGATALQKFFHVTWPLLRPATMLVVIMGIINSFQVFGQIYVLTAGGPVGSTNVIVYYLYDVAFHDFEVGYASAIGLFLFIAMMVVTLVQFKMMDRKIKF</sequence>
<dbReference type="OrthoDB" id="9788108at2"/>
<feature type="domain" description="ABC transmembrane type-1" evidence="8">
    <location>
        <begin position="73"/>
        <end position="285"/>
    </location>
</feature>
<gene>
    <name evidence="9" type="ORF">EYB31_37900</name>
</gene>
<keyword evidence="3" id="KW-1003">Cell membrane</keyword>
<evidence type="ECO:0000256" key="4">
    <source>
        <dbReference type="ARBA" id="ARBA00022692"/>
    </source>
</evidence>
<dbReference type="EMBL" id="SIRE01000045">
    <property type="protein sequence ID" value="TBL68475.1"/>
    <property type="molecule type" value="Genomic_DNA"/>
</dbReference>
<evidence type="ECO:0000259" key="8">
    <source>
        <dbReference type="PROSITE" id="PS50928"/>
    </source>
</evidence>
<feature type="transmembrane region" description="Helical" evidence="7">
    <location>
        <begin position="110"/>
        <end position="130"/>
    </location>
</feature>
<feature type="transmembrane region" description="Helical" evidence="7">
    <location>
        <begin position="267"/>
        <end position="286"/>
    </location>
</feature>
<evidence type="ECO:0000256" key="2">
    <source>
        <dbReference type="ARBA" id="ARBA00022448"/>
    </source>
</evidence>
<evidence type="ECO:0000256" key="7">
    <source>
        <dbReference type="RuleBase" id="RU363032"/>
    </source>
</evidence>
<keyword evidence="6 7" id="KW-0472">Membrane</keyword>
<keyword evidence="2 7" id="KW-0813">Transport</keyword>
<dbReference type="RefSeq" id="WP_131018828.1">
    <property type="nucleotide sequence ID" value="NZ_SIRE01000045.1"/>
</dbReference>
<evidence type="ECO:0000313" key="10">
    <source>
        <dbReference type="Proteomes" id="UP000293142"/>
    </source>
</evidence>
<dbReference type="InterPro" id="IPR000515">
    <property type="entry name" value="MetI-like"/>
</dbReference>
<reference evidence="9 10" key="1">
    <citation type="submission" date="2019-02" db="EMBL/GenBank/DDBJ databases">
        <title>Paenibacillus sp. nov., isolated from surface-sterilized tissue of Thalictrum simplex L.</title>
        <authorList>
            <person name="Tuo L."/>
        </authorList>
    </citation>
    <scope>NUCLEOTIDE SEQUENCE [LARGE SCALE GENOMIC DNA]</scope>
    <source>
        <strain evidence="9 10">N2SHLJ1</strain>
    </source>
</reference>
<feature type="transmembrane region" description="Helical" evidence="7">
    <location>
        <begin position="236"/>
        <end position="255"/>
    </location>
</feature>
<keyword evidence="4 7" id="KW-0812">Transmembrane</keyword>
<dbReference type="PANTHER" id="PTHR30193">
    <property type="entry name" value="ABC TRANSPORTER PERMEASE PROTEIN"/>
    <property type="match status" value="1"/>
</dbReference>
<proteinExistence type="inferred from homology"/>
<dbReference type="CDD" id="cd06261">
    <property type="entry name" value="TM_PBP2"/>
    <property type="match status" value="1"/>
</dbReference>
<dbReference type="SUPFAM" id="SSF161098">
    <property type="entry name" value="MetI-like"/>
    <property type="match status" value="1"/>
</dbReference>
<evidence type="ECO:0000256" key="1">
    <source>
        <dbReference type="ARBA" id="ARBA00004651"/>
    </source>
</evidence>
<dbReference type="GO" id="GO:0005886">
    <property type="term" value="C:plasma membrane"/>
    <property type="evidence" value="ECO:0007669"/>
    <property type="project" value="UniProtKB-SubCell"/>
</dbReference>
<organism evidence="9 10">
    <name type="scientific">Paenibacillus thalictri</name>
    <dbReference type="NCBI Taxonomy" id="2527873"/>
    <lineage>
        <taxon>Bacteria</taxon>
        <taxon>Bacillati</taxon>
        <taxon>Bacillota</taxon>
        <taxon>Bacilli</taxon>
        <taxon>Bacillales</taxon>
        <taxon>Paenibacillaceae</taxon>
        <taxon>Paenibacillus</taxon>
    </lineage>
</organism>
<name>A0A4Q9DCS8_9BACL</name>
<dbReference type="PANTHER" id="PTHR30193:SF37">
    <property type="entry name" value="INNER MEMBRANE ABC TRANSPORTER PERMEASE PROTEIN YCJO"/>
    <property type="match status" value="1"/>
</dbReference>
<evidence type="ECO:0000313" key="9">
    <source>
        <dbReference type="EMBL" id="TBL68475.1"/>
    </source>
</evidence>
<dbReference type="Proteomes" id="UP000293142">
    <property type="component" value="Unassembled WGS sequence"/>
</dbReference>
<comment type="caution">
    <text evidence="9">The sequence shown here is derived from an EMBL/GenBank/DDBJ whole genome shotgun (WGS) entry which is preliminary data.</text>
</comment>